<dbReference type="KEGG" id="vg:11040629"/>
<proteinExistence type="predicted"/>
<dbReference type="OrthoDB" id="17520at10239"/>
<sequence length="129" mass="15040">MNNKSSNHQSKQMTITHTTNKGIRFVFSLQKKQEHFLVTVKVINTSSPVLSKHTYKIRYDYQWNAVPFDFNGLETSMKNTIEVLYHDSSYNDFKEENMIDAIDTIMFDTNMILGVEIIEPHTCTTSRII</sequence>
<keyword evidence="3" id="KW-1185">Reference proteome</keyword>
<feature type="domain" description="Cotton leaf-curl disease DNA-betaC1" evidence="1">
    <location>
        <begin position="14"/>
        <end position="125"/>
    </location>
</feature>
<evidence type="ECO:0000313" key="2">
    <source>
        <dbReference type="EMBL" id="AEL22995.1"/>
    </source>
</evidence>
<evidence type="ECO:0000259" key="1">
    <source>
        <dbReference type="Pfam" id="PF09593"/>
    </source>
</evidence>
<dbReference type="RefSeq" id="YP_004778176.1">
    <property type="nucleotide sequence ID" value="NC_015928.1"/>
</dbReference>
<reference evidence="2 3" key="1">
    <citation type="submission" date="2011-03" db="EMBL/GenBank/DDBJ databases">
        <title>A novel species of begomovirus associated with alpha- and betasatellite molecules isolated from Vernonia cinerea in China.</title>
        <authorList>
            <person name="Zulfiqar A."/>
            <person name="Zhang J."/>
            <person name="Cui X."/>
            <person name="Zhou X."/>
            <person name="Xie Y."/>
        </authorList>
    </citation>
    <scope>NUCLEOTIDE SEQUENCE [LARGE SCALE GENOMIC DNA]</scope>
</reference>
<dbReference type="EMBL" id="JF733779">
    <property type="protein sequence ID" value="AEL22995.1"/>
    <property type="molecule type" value="Genomic_DNA"/>
</dbReference>
<organism evidence="2 3">
    <name type="scientific">Vernonia yellow vein Fujian betasatellite</name>
    <dbReference type="NCBI Taxonomy" id="2050589"/>
    <lineage>
        <taxon>Viruses</taxon>
        <taxon>Viruses incertae sedis</taxon>
        <taxon>Tolecusatellitidae</taxon>
        <taxon>Betasatellite</taxon>
        <taxon>Betasatellite verrnoniaflavusfujianense</taxon>
    </lineage>
</organism>
<dbReference type="InterPro" id="IPR018583">
    <property type="entry name" value="CLCuD_DNA-betaC1"/>
</dbReference>
<accession>G1C5E5</accession>
<dbReference type="GeneID" id="11040629"/>
<name>G1C5E5_9VIRU</name>
<dbReference type="Proteomes" id="UP000204402">
    <property type="component" value="Segment"/>
</dbReference>
<protein>
    <submittedName>
        <fullName evidence="2">C1 protein</fullName>
    </submittedName>
</protein>
<dbReference type="Pfam" id="PF09593">
    <property type="entry name" value="Pathogen_betaC1"/>
    <property type="match status" value="1"/>
</dbReference>
<evidence type="ECO:0000313" key="3">
    <source>
        <dbReference type="Proteomes" id="UP000204402"/>
    </source>
</evidence>